<dbReference type="GO" id="GO:0008173">
    <property type="term" value="F:RNA methyltransferase activity"/>
    <property type="evidence" value="ECO:0007669"/>
    <property type="project" value="InterPro"/>
</dbReference>
<evidence type="ECO:0000259" key="12">
    <source>
        <dbReference type="PROSITE" id="PS51686"/>
    </source>
</evidence>
<dbReference type="InterPro" id="IPR001678">
    <property type="entry name" value="MeTrfase_RsmB-F_NOP2_dom"/>
</dbReference>
<feature type="binding site" evidence="11">
    <location>
        <position position="370"/>
    </location>
    <ligand>
        <name>S-adenosyl-L-methionine</name>
        <dbReference type="ChEBI" id="CHEBI:59789"/>
    </ligand>
</feature>
<dbReference type="PRINTS" id="PR02008">
    <property type="entry name" value="RCMTFAMILY"/>
</dbReference>
<gene>
    <name evidence="13" type="primary">nsun4</name>
    <name evidence="13" type="ORF">g.59740</name>
</gene>
<dbReference type="InterPro" id="IPR029063">
    <property type="entry name" value="SAM-dependent_MTases_sf"/>
</dbReference>
<dbReference type="PANTHER" id="PTHR22808:SF3">
    <property type="entry name" value="5-METHYLCYTOSINE RRNA METHYLTRANSFERASE NSUN4"/>
    <property type="match status" value="1"/>
</dbReference>
<dbReference type="FunFam" id="3.40.50.150:FF:000055">
    <property type="entry name" value="5-methylcytosine rRNA methyltransferase NSUN4"/>
    <property type="match status" value="1"/>
</dbReference>
<dbReference type="PROSITE" id="PS51686">
    <property type="entry name" value="SAM_MT_RSMB_NOP"/>
    <property type="match status" value="1"/>
</dbReference>
<sequence length="517" mass="59026">HQHVQLISGAMRQGFDLLRVRNILWSCRRCRGHGPDHWSVLKKKRTAKDKALEHFNDFYATVYGDVWPNIRYAMLKKSHKYVAVVNNFSDTQEIVQKLQLQGAMDLKELYEVSKRSKVERDKKKERLETEKPVYKMSLPMEDVLEKKTYSELKTLFPDNYEPSMKALEQEDDGLPPKVEPLEPVQLRPLEEDLAVAQLDESRIIKPDTGISASSLYEYIPATKLKGLEDYVLESEHYGYYSKSADFEINVEQDSRFSFPEHLKVFTFDAGNDSTFPSPRRGSTGVFDYYLMDGGSVLPVLALDLRPGDVVLDMCAAPGGKSLIALQTLLPSMLVANDLKMQRVNMINDVVDEYLGDLDVWTGKLFVTQQDARLIEDRNVYNKILVDVPCTTDRHNLHNDDSNIFSPTRIKERLQLPEYQSSILQQALKIVPVGGTVVYSTCSLSPIQNDGVVQMALKKNWEETRSVMVVKDIKEGLGPLRVIYKFAEDFGFKYGTVVLPTKKSNFGPTYFSKIVRMH</sequence>
<keyword evidence="3 11" id="KW-0489">Methyltransferase</keyword>
<evidence type="ECO:0000256" key="5">
    <source>
        <dbReference type="ARBA" id="ARBA00022691"/>
    </source>
</evidence>
<evidence type="ECO:0000256" key="4">
    <source>
        <dbReference type="ARBA" id="ARBA00022679"/>
    </source>
</evidence>
<name>A0A0C9QZD8_9HYME</name>
<evidence type="ECO:0000256" key="2">
    <source>
        <dbReference type="ARBA" id="ARBA00022552"/>
    </source>
</evidence>
<dbReference type="InterPro" id="IPR023267">
    <property type="entry name" value="RCMT"/>
</dbReference>
<evidence type="ECO:0000256" key="11">
    <source>
        <dbReference type="PROSITE-ProRule" id="PRU01023"/>
    </source>
</evidence>
<keyword evidence="5 11" id="KW-0949">S-adenosyl-L-methionine</keyword>
<feature type="domain" description="SAM-dependent MTase RsmB/NOP-type" evidence="12">
    <location>
        <begin position="207"/>
        <end position="516"/>
    </location>
</feature>
<evidence type="ECO:0000256" key="9">
    <source>
        <dbReference type="ARBA" id="ARBA00042050"/>
    </source>
</evidence>
<keyword evidence="7" id="KW-0809">Transit peptide</keyword>
<feature type="non-terminal residue" evidence="13">
    <location>
        <position position="1"/>
    </location>
</feature>
<evidence type="ECO:0000313" key="13">
    <source>
        <dbReference type="EMBL" id="JAG69768.1"/>
    </source>
</evidence>
<dbReference type="GO" id="GO:0005762">
    <property type="term" value="C:mitochondrial large ribosomal subunit"/>
    <property type="evidence" value="ECO:0007669"/>
    <property type="project" value="TreeGrafter"/>
</dbReference>
<evidence type="ECO:0000256" key="8">
    <source>
        <dbReference type="ARBA" id="ARBA00023128"/>
    </source>
</evidence>
<evidence type="ECO:0000256" key="6">
    <source>
        <dbReference type="ARBA" id="ARBA00022884"/>
    </source>
</evidence>
<dbReference type="Pfam" id="PF01189">
    <property type="entry name" value="Methyltr_RsmB-F"/>
    <property type="match status" value="1"/>
</dbReference>
<dbReference type="AlphaFoldDB" id="A0A0C9QZD8"/>
<dbReference type="SUPFAM" id="SSF53335">
    <property type="entry name" value="S-adenosyl-L-methionine-dependent methyltransferases"/>
    <property type="match status" value="1"/>
</dbReference>
<evidence type="ECO:0000256" key="1">
    <source>
        <dbReference type="ARBA" id="ARBA00004173"/>
    </source>
</evidence>
<dbReference type="GO" id="GO:0003723">
    <property type="term" value="F:RNA binding"/>
    <property type="evidence" value="ECO:0007669"/>
    <property type="project" value="UniProtKB-UniRule"/>
</dbReference>
<comment type="similarity">
    <text evidence="11">Belongs to the class I-like SAM-binding methyltransferase superfamily. RsmB/NOP family.</text>
</comment>
<dbReference type="PANTHER" id="PTHR22808">
    <property type="entry name" value="NCL1 YEAST -RELATED NOL1/NOP2/FMU SUN DOMAIN-CONTAINING"/>
    <property type="match status" value="1"/>
</dbReference>
<comment type="catalytic activity">
    <reaction evidence="10">
        <text>a cytidine in rRNA + S-adenosyl-L-methionine = a 5-methylcytidine in rRNA + S-adenosyl-L-homocysteine + H(+)</text>
        <dbReference type="Rhea" id="RHEA:61484"/>
        <dbReference type="Rhea" id="RHEA-COMP:15836"/>
        <dbReference type="Rhea" id="RHEA-COMP:15837"/>
        <dbReference type="ChEBI" id="CHEBI:15378"/>
        <dbReference type="ChEBI" id="CHEBI:57856"/>
        <dbReference type="ChEBI" id="CHEBI:59789"/>
        <dbReference type="ChEBI" id="CHEBI:74483"/>
        <dbReference type="ChEBI" id="CHEBI:82748"/>
    </reaction>
</comment>
<dbReference type="InterPro" id="IPR049560">
    <property type="entry name" value="MeTrfase_RsmB-F_NOP2_cat"/>
</dbReference>
<keyword evidence="8" id="KW-0496">Mitochondrion</keyword>
<dbReference type="Gene3D" id="3.40.50.150">
    <property type="entry name" value="Vaccinia Virus protein VP39"/>
    <property type="match status" value="1"/>
</dbReference>
<evidence type="ECO:0000256" key="7">
    <source>
        <dbReference type="ARBA" id="ARBA00022946"/>
    </source>
</evidence>
<keyword evidence="6 11" id="KW-0694">RNA-binding</keyword>
<evidence type="ECO:0000256" key="3">
    <source>
        <dbReference type="ARBA" id="ARBA00022603"/>
    </source>
</evidence>
<comment type="subcellular location">
    <subcellularLocation>
        <location evidence="1">Mitochondrion</location>
    </subcellularLocation>
</comment>
<proteinExistence type="inferred from homology"/>
<dbReference type="Gene3D" id="6.20.240.40">
    <property type="match status" value="2"/>
</dbReference>
<feature type="binding site" evidence="11">
    <location>
        <position position="386"/>
    </location>
    <ligand>
        <name>S-adenosyl-L-methionine</name>
        <dbReference type="ChEBI" id="CHEBI:59789"/>
    </ligand>
</feature>
<feature type="binding site" evidence="11">
    <location>
        <begin position="314"/>
        <end position="320"/>
    </location>
    <ligand>
        <name>S-adenosyl-L-methionine</name>
        <dbReference type="ChEBI" id="CHEBI:59789"/>
    </ligand>
</feature>
<accession>A0A0C9QZD8</accession>
<keyword evidence="4 11" id="KW-0808">Transferase</keyword>
<reference evidence="13" key="1">
    <citation type="submission" date="2015-01" db="EMBL/GenBank/DDBJ databases">
        <title>Transcriptome Assembly of Fopius arisanus.</title>
        <authorList>
            <person name="Geib S."/>
        </authorList>
    </citation>
    <scope>NUCLEOTIDE SEQUENCE</scope>
</reference>
<organism evidence="13">
    <name type="scientific">Fopius arisanus</name>
    <dbReference type="NCBI Taxonomy" id="64838"/>
    <lineage>
        <taxon>Eukaryota</taxon>
        <taxon>Metazoa</taxon>
        <taxon>Ecdysozoa</taxon>
        <taxon>Arthropoda</taxon>
        <taxon>Hexapoda</taxon>
        <taxon>Insecta</taxon>
        <taxon>Pterygota</taxon>
        <taxon>Neoptera</taxon>
        <taxon>Endopterygota</taxon>
        <taxon>Hymenoptera</taxon>
        <taxon>Apocrita</taxon>
        <taxon>Ichneumonoidea</taxon>
        <taxon>Braconidae</taxon>
        <taxon>Opiinae</taxon>
        <taxon>Fopius</taxon>
    </lineage>
</organism>
<evidence type="ECO:0000256" key="10">
    <source>
        <dbReference type="ARBA" id="ARBA00049302"/>
    </source>
</evidence>
<feature type="active site" description="Nucleophile" evidence="11">
    <location>
        <position position="441"/>
    </location>
</feature>
<dbReference type="GO" id="GO:0031167">
    <property type="term" value="P:rRNA methylation"/>
    <property type="evidence" value="ECO:0007669"/>
    <property type="project" value="TreeGrafter"/>
</dbReference>
<feature type="binding site" evidence="11">
    <location>
        <position position="337"/>
    </location>
    <ligand>
        <name>S-adenosyl-L-methionine</name>
        <dbReference type="ChEBI" id="CHEBI:59789"/>
    </ligand>
</feature>
<keyword evidence="2" id="KW-0698">rRNA processing</keyword>
<dbReference type="EMBL" id="GBYB01000001">
    <property type="protein sequence ID" value="JAG69768.1"/>
    <property type="molecule type" value="Transcribed_RNA"/>
</dbReference>
<protein>
    <recommendedName>
        <fullName evidence="9">NOL1/NOP2/Sun domain family member 4</fullName>
    </recommendedName>
</protein>